<keyword evidence="3" id="KW-1185">Reference proteome</keyword>
<dbReference type="Proteomes" id="UP000286931">
    <property type="component" value="Unassembled WGS sequence"/>
</dbReference>
<protein>
    <submittedName>
        <fullName evidence="2">DNA-binding protein</fullName>
    </submittedName>
</protein>
<dbReference type="CDD" id="cd00093">
    <property type="entry name" value="HTH_XRE"/>
    <property type="match status" value="1"/>
</dbReference>
<organism evidence="2 3">
    <name type="scientific">Embleya hyalina</name>
    <dbReference type="NCBI Taxonomy" id="516124"/>
    <lineage>
        <taxon>Bacteria</taxon>
        <taxon>Bacillati</taxon>
        <taxon>Actinomycetota</taxon>
        <taxon>Actinomycetes</taxon>
        <taxon>Kitasatosporales</taxon>
        <taxon>Streptomycetaceae</taxon>
        <taxon>Embleya</taxon>
    </lineage>
</organism>
<name>A0A401YFW9_9ACTN</name>
<keyword evidence="2" id="KW-0238">DNA-binding</keyword>
<sequence length="209" mass="22987">MALTCERVAATLASYELRVMPSTVAQWEAGTERPSEAELLALAKSLVVPVSRLMGGRPTNLQDHRIAAGLTRAELAKRVRMREVGYTRLERANKWRADEERTGFLVRTLGLSMQDLAEVSGVGPELENLLAEAVVGRWKTQLPDITRLTGMRRKRIGEVLEVLSSVFPEGMDVADVPRAAVVERFWGLLGDPVADPGAPGVWLLQGRFA</sequence>
<dbReference type="PROSITE" id="PS50943">
    <property type="entry name" value="HTH_CROC1"/>
    <property type="match status" value="1"/>
</dbReference>
<dbReference type="GO" id="GO:0003677">
    <property type="term" value="F:DNA binding"/>
    <property type="evidence" value="ECO:0007669"/>
    <property type="project" value="UniProtKB-KW"/>
</dbReference>
<dbReference type="Gene3D" id="1.10.260.40">
    <property type="entry name" value="lambda repressor-like DNA-binding domains"/>
    <property type="match status" value="1"/>
</dbReference>
<comment type="caution">
    <text evidence="2">The sequence shown here is derived from an EMBL/GenBank/DDBJ whole genome shotgun (WGS) entry which is preliminary data.</text>
</comment>
<reference evidence="2 3" key="1">
    <citation type="submission" date="2018-12" db="EMBL/GenBank/DDBJ databases">
        <title>Draft genome sequence of Embleya hyalina NBRC 13850T.</title>
        <authorList>
            <person name="Komaki H."/>
            <person name="Hosoyama A."/>
            <person name="Kimura A."/>
            <person name="Ichikawa N."/>
            <person name="Tamura T."/>
        </authorList>
    </citation>
    <scope>NUCLEOTIDE SEQUENCE [LARGE SCALE GENOMIC DNA]</scope>
    <source>
        <strain evidence="2 3">NBRC 13850</strain>
    </source>
</reference>
<proteinExistence type="predicted"/>
<dbReference type="InterPro" id="IPR010982">
    <property type="entry name" value="Lambda_DNA-bd_dom_sf"/>
</dbReference>
<accession>A0A401YFW9</accession>
<dbReference type="InterPro" id="IPR001387">
    <property type="entry name" value="Cro/C1-type_HTH"/>
</dbReference>
<evidence type="ECO:0000313" key="2">
    <source>
        <dbReference type="EMBL" id="GCD93469.1"/>
    </source>
</evidence>
<feature type="domain" description="HTH cro/C1-type" evidence="1">
    <location>
        <begin position="21"/>
        <end position="53"/>
    </location>
</feature>
<evidence type="ECO:0000313" key="3">
    <source>
        <dbReference type="Proteomes" id="UP000286931"/>
    </source>
</evidence>
<dbReference type="EMBL" id="BIFH01000014">
    <property type="protein sequence ID" value="GCD93469.1"/>
    <property type="molecule type" value="Genomic_DNA"/>
</dbReference>
<gene>
    <name evidence="2" type="ORF">EHYA_01113</name>
</gene>
<dbReference type="AlphaFoldDB" id="A0A401YFW9"/>
<evidence type="ECO:0000259" key="1">
    <source>
        <dbReference type="PROSITE" id="PS50943"/>
    </source>
</evidence>